<dbReference type="AlphaFoldDB" id="A0A371HC94"/>
<evidence type="ECO:0000313" key="2">
    <source>
        <dbReference type="Proteomes" id="UP000257109"/>
    </source>
</evidence>
<keyword evidence="2" id="KW-1185">Reference proteome</keyword>
<feature type="non-terminal residue" evidence="1">
    <location>
        <position position="1"/>
    </location>
</feature>
<dbReference type="Proteomes" id="UP000257109">
    <property type="component" value="Unassembled WGS sequence"/>
</dbReference>
<accession>A0A371HC94</accession>
<dbReference type="EMBL" id="QJKJ01003000">
    <property type="protein sequence ID" value="RDY00433.1"/>
    <property type="molecule type" value="Genomic_DNA"/>
</dbReference>
<comment type="caution">
    <text evidence="1">The sequence shown here is derived from an EMBL/GenBank/DDBJ whole genome shotgun (WGS) entry which is preliminary data.</text>
</comment>
<name>A0A371HC94_MUCPR</name>
<organism evidence="1 2">
    <name type="scientific">Mucuna pruriens</name>
    <name type="common">Velvet bean</name>
    <name type="synonym">Dolichos pruriens</name>
    <dbReference type="NCBI Taxonomy" id="157652"/>
    <lineage>
        <taxon>Eukaryota</taxon>
        <taxon>Viridiplantae</taxon>
        <taxon>Streptophyta</taxon>
        <taxon>Embryophyta</taxon>
        <taxon>Tracheophyta</taxon>
        <taxon>Spermatophyta</taxon>
        <taxon>Magnoliopsida</taxon>
        <taxon>eudicotyledons</taxon>
        <taxon>Gunneridae</taxon>
        <taxon>Pentapetalae</taxon>
        <taxon>rosids</taxon>
        <taxon>fabids</taxon>
        <taxon>Fabales</taxon>
        <taxon>Fabaceae</taxon>
        <taxon>Papilionoideae</taxon>
        <taxon>50 kb inversion clade</taxon>
        <taxon>NPAAA clade</taxon>
        <taxon>indigoferoid/millettioid clade</taxon>
        <taxon>Phaseoleae</taxon>
        <taxon>Mucuna</taxon>
    </lineage>
</organism>
<evidence type="ECO:0000313" key="1">
    <source>
        <dbReference type="EMBL" id="RDY00433.1"/>
    </source>
</evidence>
<reference evidence="1" key="1">
    <citation type="submission" date="2018-05" db="EMBL/GenBank/DDBJ databases">
        <title>Draft genome of Mucuna pruriens seed.</title>
        <authorList>
            <person name="Nnadi N.E."/>
            <person name="Vos R."/>
            <person name="Hasami M.H."/>
            <person name="Devisetty U.K."/>
            <person name="Aguiy J.C."/>
        </authorList>
    </citation>
    <scope>NUCLEOTIDE SEQUENCE [LARGE SCALE GENOMIC DNA]</scope>
    <source>
        <strain evidence="1">JCA_2017</strain>
    </source>
</reference>
<sequence length="77" mass="8789">MKTCHLEDQIKGNANDKLVPLPKDKLVIGTKNKLDENDKVVKNKTTLVAQARLEVILLSFVAHNDRKLYQMNIKLFS</sequence>
<protein>
    <submittedName>
        <fullName evidence="1">Uncharacterized protein</fullName>
    </submittedName>
</protein>
<dbReference type="OrthoDB" id="1434209at2759"/>
<proteinExistence type="predicted"/>
<gene>
    <name evidence="1" type="ORF">CR513_16397</name>
</gene>